<dbReference type="InterPro" id="IPR008274">
    <property type="entry name" value="AldOxase/xan_DH_MoCoBD1"/>
</dbReference>
<dbReference type="InterPro" id="IPR046867">
    <property type="entry name" value="AldOxase/xan_DH_MoCoBD2"/>
</dbReference>
<evidence type="ECO:0000313" key="4">
    <source>
        <dbReference type="EMBL" id="TCU28817.1"/>
    </source>
</evidence>
<dbReference type="GO" id="GO:0016491">
    <property type="term" value="F:oxidoreductase activity"/>
    <property type="evidence" value="ECO:0007669"/>
    <property type="project" value="InterPro"/>
</dbReference>
<dbReference type="PANTHER" id="PTHR11908:SF132">
    <property type="entry name" value="ALDEHYDE OXIDASE 1-RELATED"/>
    <property type="match status" value="1"/>
</dbReference>
<dbReference type="InterPro" id="IPR016208">
    <property type="entry name" value="Ald_Oxase/xanthine_DH-like"/>
</dbReference>
<dbReference type="PANTHER" id="PTHR11908">
    <property type="entry name" value="XANTHINE DEHYDROGENASE"/>
    <property type="match status" value="1"/>
</dbReference>
<evidence type="ECO:0000259" key="2">
    <source>
        <dbReference type="Pfam" id="PF02738"/>
    </source>
</evidence>
<gene>
    <name evidence="4" type="ORF">EV129_13413</name>
</gene>
<feature type="domain" description="Aldehyde oxidase/xanthine dehydrogenase first molybdopterin binding" evidence="2">
    <location>
        <begin position="1"/>
        <end position="35"/>
    </location>
</feature>
<keyword evidence="1" id="KW-0500">Molybdenum</keyword>
<dbReference type="EMBL" id="SMBK01000034">
    <property type="protein sequence ID" value="TCU28817.1"/>
    <property type="molecule type" value="Genomic_DNA"/>
</dbReference>
<dbReference type="GO" id="GO:0005506">
    <property type="term" value="F:iron ion binding"/>
    <property type="evidence" value="ECO:0007669"/>
    <property type="project" value="InterPro"/>
</dbReference>
<dbReference type="Pfam" id="PF20256">
    <property type="entry name" value="MoCoBD_2"/>
    <property type="match status" value="1"/>
</dbReference>
<dbReference type="SUPFAM" id="SSF56003">
    <property type="entry name" value="Molybdenum cofactor-binding domain"/>
    <property type="match status" value="1"/>
</dbReference>
<organism evidence="4 5">
    <name type="scientific">Rhizobium azibense</name>
    <dbReference type="NCBI Taxonomy" id="1136135"/>
    <lineage>
        <taxon>Bacteria</taxon>
        <taxon>Pseudomonadati</taxon>
        <taxon>Pseudomonadota</taxon>
        <taxon>Alphaproteobacteria</taxon>
        <taxon>Hyphomicrobiales</taxon>
        <taxon>Rhizobiaceae</taxon>
        <taxon>Rhizobium/Agrobacterium group</taxon>
        <taxon>Rhizobium</taxon>
    </lineage>
</organism>
<dbReference type="Gene3D" id="3.30.365.10">
    <property type="entry name" value="Aldehyde oxidase/xanthine dehydrogenase, molybdopterin binding domain"/>
    <property type="match status" value="2"/>
</dbReference>
<dbReference type="Proteomes" id="UP000295507">
    <property type="component" value="Unassembled WGS sequence"/>
</dbReference>
<comment type="caution">
    <text evidence="4">The sequence shown here is derived from an EMBL/GenBank/DDBJ whole genome shotgun (WGS) entry which is preliminary data.</text>
</comment>
<protein>
    <submittedName>
        <fullName evidence="4">Molybdopterin-binding aldehyde dehydrogenase-like protein</fullName>
    </submittedName>
</protein>
<dbReference type="AlphaFoldDB" id="A0A4R3R4J8"/>
<dbReference type="InterPro" id="IPR037165">
    <property type="entry name" value="AldOxase/xan_DH_Mopterin-bd_sf"/>
</dbReference>
<dbReference type="Pfam" id="PF02738">
    <property type="entry name" value="MoCoBD_1"/>
    <property type="match status" value="1"/>
</dbReference>
<evidence type="ECO:0000313" key="5">
    <source>
        <dbReference type="Proteomes" id="UP000295507"/>
    </source>
</evidence>
<accession>A0A4R3R4J8</accession>
<sequence length="156" mass="17189">MRAPGESIGSFALESAVDELAHKIGIDPIELRLRNEPEKHPIAGIPFSQRDLKRAYADGAKRFGWERRQAEPGVLRDGEWRVGLGCASGSFPYQRAPSASVRIRLTLDGSATISCSAQEMGMGTATVQVQHAADRLGLPVDAIRLWQTTTFQRIWM</sequence>
<feature type="domain" description="Aldehyde oxidase/xanthine dehydrogenase second molybdopterin binding" evidence="3">
    <location>
        <begin position="60"/>
        <end position="150"/>
    </location>
</feature>
<evidence type="ECO:0000256" key="1">
    <source>
        <dbReference type="ARBA" id="ARBA00022505"/>
    </source>
</evidence>
<name>A0A4R3R4J8_9HYPH</name>
<reference evidence="4 5" key="1">
    <citation type="submission" date="2019-03" db="EMBL/GenBank/DDBJ databases">
        <title>Genomic Encyclopedia of Type Strains, Phase IV (KMG-V): Genome sequencing to study the core and pangenomes of soil and plant-associated prokaryotes.</title>
        <authorList>
            <person name="Whitman W."/>
        </authorList>
    </citation>
    <scope>NUCLEOTIDE SEQUENCE [LARGE SCALE GENOMIC DNA]</scope>
    <source>
        <strain evidence="4 5">IE4868</strain>
    </source>
</reference>
<proteinExistence type="predicted"/>
<evidence type="ECO:0000259" key="3">
    <source>
        <dbReference type="Pfam" id="PF20256"/>
    </source>
</evidence>